<evidence type="ECO:0000256" key="1">
    <source>
        <dbReference type="SAM" id="Phobius"/>
    </source>
</evidence>
<gene>
    <name evidence="2" type="ORF">WG66_14379</name>
</gene>
<protein>
    <submittedName>
        <fullName evidence="2">Uncharacterized protein</fullName>
    </submittedName>
</protein>
<feature type="transmembrane region" description="Helical" evidence="1">
    <location>
        <begin position="20"/>
        <end position="47"/>
    </location>
</feature>
<organism evidence="2 3">
    <name type="scientific">Moniliophthora roreri</name>
    <name type="common">Frosty pod rot fungus</name>
    <name type="synonym">Monilia roreri</name>
    <dbReference type="NCBI Taxonomy" id="221103"/>
    <lineage>
        <taxon>Eukaryota</taxon>
        <taxon>Fungi</taxon>
        <taxon>Dikarya</taxon>
        <taxon>Basidiomycota</taxon>
        <taxon>Agaricomycotina</taxon>
        <taxon>Agaricomycetes</taxon>
        <taxon>Agaricomycetidae</taxon>
        <taxon>Agaricales</taxon>
        <taxon>Marasmiineae</taxon>
        <taxon>Marasmiaceae</taxon>
        <taxon>Moniliophthora</taxon>
    </lineage>
</organism>
<evidence type="ECO:0000313" key="3">
    <source>
        <dbReference type="Proteomes" id="UP000054988"/>
    </source>
</evidence>
<comment type="caution">
    <text evidence="2">The sequence shown here is derived from an EMBL/GenBank/DDBJ whole genome shotgun (WGS) entry which is preliminary data.</text>
</comment>
<dbReference type="EMBL" id="LATX01002192">
    <property type="protein sequence ID" value="KTB33051.1"/>
    <property type="molecule type" value="Genomic_DNA"/>
</dbReference>
<keyword evidence="1" id="KW-0812">Transmembrane</keyword>
<dbReference type="AlphaFoldDB" id="A0A0W0F9S4"/>
<evidence type="ECO:0000313" key="2">
    <source>
        <dbReference type="EMBL" id="KTB33051.1"/>
    </source>
</evidence>
<proteinExistence type="predicted"/>
<keyword evidence="1" id="KW-1133">Transmembrane helix</keyword>
<reference evidence="2 3" key="1">
    <citation type="submission" date="2015-12" db="EMBL/GenBank/DDBJ databases">
        <title>Draft genome sequence of Moniliophthora roreri, the causal agent of frosty pod rot of cacao.</title>
        <authorList>
            <person name="Aime M.C."/>
            <person name="Diaz-Valderrama J.R."/>
            <person name="Kijpornyongpan T."/>
            <person name="Phillips-Mora W."/>
        </authorList>
    </citation>
    <scope>NUCLEOTIDE SEQUENCE [LARGE SCALE GENOMIC DNA]</scope>
    <source>
        <strain evidence="2 3">MCA 2952</strain>
    </source>
</reference>
<name>A0A0W0F9S4_MONRR</name>
<keyword evidence="1" id="KW-0472">Membrane</keyword>
<sequence>MEAASKRQRIAERFRLAAQLPILCSQLFTLLILQSTLQLLPVILVTFGVTMQLPALDIPCNLHTAFKCLGL</sequence>
<accession>A0A0W0F9S4</accession>
<dbReference type="Proteomes" id="UP000054988">
    <property type="component" value="Unassembled WGS sequence"/>
</dbReference>